<protein>
    <submittedName>
        <fullName evidence="1">Uncharacterized protein</fullName>
    </submittedName>
</protein>
<evidence type="ECO:0000313" key="1">
    <source>
        <dbReference type="EMBL" id="GMA27051.1"/>
    </source>
</evidence>
<organism evidence="1 2">
    <name type="scientific">Arenivirga flava</name>
    <dbReference type="NCBI Taxonomy" id="1930060"/>
    <lineage>
        <taxon>Bacteria</taxon>
        <taxon>Bacillati</taxon>
        <taxon>Actinomycetota</taxon>
        <taxon>Actinomycetes</taxon>
        <taxon>Micrococcales</taxon>
        <taxon>Microbacteriaceae</taxon>
        <taxon>Arenivirga</taxon>
    </lineage>
</organism>
<accession>A0AA37UL51</accession>
<dbReference type="EMBL" id="BSUL01000001">
    <property type="protein sequence ID" value="GMA27051.1"/>
    <property type="molecule type" value="Genomic_DNA"/>
</dbReference>
<reference evidence="1 2" key="1">
    <citation type="journal article" date="2014" name="Int. J. Syst. Evol. Microbiol.">
        <title>Complete genome sequence of Corynebacterium casei LMG S-19264T (=DSM 44701T), isolated from a smear-ripened cheese.</title>
        <authorList>
            <consortium name="US DOE Joint Genome Institute (JGI-PGF)"/>
            <person name="Walter F."/>
            <person name="Albersmeier A."/>
            <person name="Kalinowski J."/>
            <person name="Ruckert C."/>
        </authorList>
    </citation>
    <scope>NUCLEOTIDE SEQUENCE [LARGE SCALE GENOMIC DNA]</scope>
    <source>
        <strain evidence="1 2">NBRC 112289</strain>
    </source>
</reference>
<keyword evidence="2" id="KW-1185">Reference proteome</keyword>
<gene>
    <name evidence="1" type="ORF">GCM10025874_03040</name>
</gene>
<dbReference type="RefSeq" id="WP_284229312.1">
    <property type="nucleotide sequence ID" value="NZ_BSUL01000001.1"/>
</dbReference>
<dbReference type="Proteomes" id="UP001157160">
    <property type="component" value="Unassembled WGS sequence"/>
</dbReference>
<dbReference type="AlphaFoldDB" id="A0AA37UL51"/>
<sequence length="183" mass="19224">MARSCIVCTHPERVAVDAALVAGETQAAVASTYSLPPSSVSRHFRGHLDTALVGFSGNEAGEGLSLIDRLVRSLGDLEAVRRQALTSGNSGHVIRAAAASNALIQTLLDRLGVDDLSVATDLRTAHFLALSVGAATRVNPETGRLIAARLRDHGLHDDAAALDAVAAKAEQQQFENRQNGIEK</sequence>
<name>A0AA37UL51_9MICO</name>
<comment type="caution">
    <text evidence="1">The sequence shown here is derived from an EMBL/GenBank/DDBJ whole genome shotgun (WGS) entry which is preliminary data.</text>
</comment>
<proteinExistence type="predicted"/>
<evidence type="ECO:0000313" key="2">
    <source>
        <dbReference type="Proteomes" id="UP001157160"/>
    </source>
</evidence>